<dbReference type="GO" id="GO:0005829">
    <property type="term" value="C:cytosol"/>
    <property type="evidence" value="ECO:0007669"/>
    <property type="project" value="TreeGrafter"/>
</dbReference>
<dbReference type="InterPro" id="IPR036477">
    <property type="entry name" value="Formyl_transf_N_sf"/>
</dbReference>
<dbReference type="Proteomes" id="UP000028980">
    <property type="component" value="Unassembled WGS sequence"/>
</dbReference>
<dbReference type="NCBIfam" id="TIGR00639">
    <property type="entry name" value="PurN"/>
    <property type="match status" value="1"/>
</dbReference>
<evidence type="ECO:0000256" key="5">
    <source>
        <dbReference type="ARBA" id="ARBA00047664"/>
    </source>
</evidence>
<evidence type="ECO:0000313" key="10">
    <source>
        <dbReference type="Proteomes" id="UP000028980"/>
    </source>
</evidence>
<comment type="similarity">
    <text evidence="4 6">Belongs to the GART family.</text>
</comment>
<comment type="caution">
    <text evidence="6">Lacks conserved residue(s) required for the propagation of feature annotation.</text>
</comment>
<evidence type="ECO:0000259" key="7">
    <source>
        <dbReference type="Pfam" id="PF00551"/>
    </source>
</evidence>
<feature type="site" description="Raises pKa of active site His" evidence="6">
    <location>
        <position position="145"/>
    </location>
</feature>
<dbReference type="PANTHER" id="PTHR43369:SF2">
    <property type="entry name" value="PHOSPHORIBOSYLGLYCINAMIDE FORMYLTRANSFERASE"/>
    <property type="match status" value="1"/>
</dbReference>
<evidence type="ECO:0000256" key="2">
    <source>
        <dbReference type="ARBA" id="ARBA00022679"/>
    </source>
</evidence>
<evidence type="ECO:0000313" key="11">
    <source>
        <dbReference type="Proteomes" id="UP000029226"/>
    </source>
</evidence>
<dbReference type="SUPFAM" id="SSF53328">
    <property type="entry name" value="Formyltransferase"/>
    <property type="match status" value="1"/>
</dbReference>
<dbReference type="PROSITE" id="PS00373">
    <property type="entry name" value="GART"/>
    <property type="match status" value="1"/>
</dbReference>
<evidence type="ECO:0000313" key="9">
    <source>
        <dbReference type="EMBL" id="GAK98929.1"/>
    </source>
</evidence>
<dbReference type="InterPro" id="IPR004607">
    <property type="entry name" value="GART"/>
</dbReference>
<dbReference type="GO" id="GO:0006189">
    <property type="term" value="P:'de novo' IMP biosynthetic process"/>
    <property type="evidence" value="ECO:0007669"/>
    <property type="project" value="UniProtKB-UniRule"/>
</dbReference>
<dbReference type="EMBL" id="BBMM01000001">
    <property type="protein sequence ID" value="GAK98929.1"/>
    <property type="molecule type" value="Genomic_DNA"/>
</dbReference>
<dbReference type="Pfam" id="PF00551">
    <property type="entry name" value="Formyl_trans_N"/>
    <property type="match status" value="1"/>
</dbReference>
<keyword evidence="3 6" id="KW-0658">Purine biosynthesis</keyword>
<dbReference type="GO" id="GO:0004644">
    <property type="term" value="F:phosphoribosylglycinamide formyltransferase activity"/>
    <property type="evidence" value="ECO:0007669"/>
    <property type="project" value="UniProtKB-UniRule"/>
</dbReference>
<comment type="caution">
    <text evidence="8">The sequence shown here is derived from an EMBL/GenBank/DDBJ whole genome shotgun (WGS) entry which is preliminary data.</text>
</comment>
<dbReference type="InterPro" id="IPR001555">
    <property type="entry name" value="GART_AS"/>
</dbReference>
<proteinExistence type="inferred from homology"/>
<sequence length="187" mass="20977">MKKIVILASGNGTNAQAIINHFSKNESVEISLVLSNKPQAYVLERAQKNNIPAMSFNKFAFAKAGKVESLLKAENPDLIVLAGFLWKIPESLVKLFPKKIINIHPALLPNYGGKGMYGMNVHRAIIENKEEKSGITIHYVNEHYDEGAIIEQFTCPIYQNDTADDLAARIHELEHLHFPMVIEELLD</sequence>
<evidence type="ECO:0000256" key="1">
    <source>
        <dbReference type="ARBA" id="ARBA00005054"/>
    </source>
</evidence>
<evidence type="ECO:0000313" key="8">
    <source>
        <dbReference type="EMBL" id="GAK75053.1"/>
    </source>
</evidence>
<dbReference type="Proteomes" id="UP000029226">
    <property type="component" value="Unassembled WGS sequence"/>
</dbReference>
<protein>
    <recommendedName>
        <fullName evidence="6">Phosphoribosylglycinamide formyltransferase</fullName>
        <ecNumber evidence="6">2.1.2.2</ecNumber>
    </recommendedName>
    <alternativeName>
        <fullName evidence="6">5'-phosphoribosylglycinamide transformylase</fullName>
    </alternativeName>
    <alternativeName>
        <fullName evidence="6">GAR transformylase</fullName>
        <shortName evidence="6">GART</shortName>
    </alternativeName>
</protein>
<dbReference type="HAMAP" id="MF_01930">
    <property type="entry name" value="PurN"/>
    <property type="match status" value="1"/>
</dbReference>
<dbReference type="AlphaFoldDB" id="A0A081D807"/>
<dbReference type="CDD" id="cd08645">
    <property type="entry name" value="FMT_core_GART"/>
    <property type="match status" value="1"/>
</dbReference>
<feature type="binding site" evidence="6">
    <location>
        <begin position="12"/>
        <end position="14"/>
    </location>
    <ligand>
        <name>N(1)-(5-phospho-beta-D-ribosyl)glycinamide</name>
        <dbReference type="ChEBI" id="CHEBI:143788"/>
    </ligand>
</feature>
<comment type="pathway">
    <text evidence="1 6">Purine metabolism; IMP biosynthesis via de novo pathway; N(2)-formyl-N(1)-(5-phospho-D-ribosyl)glycinamide from N(1)-(5-phospho-D-ribosyl)glycinamide (10-formyl THF route): step 1/1.</text>
</comment>
<evidence type="ECO:0000256" key="4">
    <source>
        <dbReference type="ARBA" id="ARBA00038440"/>
    </source>
</evidence>
<evidence type="ECO:0000256" key="3">
    <source>
        <dbReference type="ARBA" id="ARBA00022755"/>
    </source>
</evidence>
<comment type="function">
    <text evidence="6">Catalyzes the transfer of a formyl group from 10-formyltetrahydrofolate to 5-phospho-ribosyl-glycinamide (GAR), producing 5-phospho-ribosyl-N-formylglycinamide (FGAR) and tetrahydrofolate.</text>
</comment>
<dbReference type="Gene3D" id="3.40.50.170">
    <property type="entry name" value="Formyl transferase, N-terminal domain"/>
    <property type="match status" value="1"/>
</dbReference>
<accession>A0A081D807</accession>
<feature type="active site" description="Proton donor" evidence="6">
    <location>
        <position position="104"/>
    </location>
</feature>
<dbReference type="EC" id="2.1.2.2" evidence="6"/>
<feature type="binding site" evidence="6">
    <location>
        <position position="102"/>
    </location>
    <ligand>
        <name>(6R)-10-formyltetrahydrofolate</name>
        <dbReference type="ChEBI" id="CHEBI:195366"/>
    </ligand>
</feature>
<organism evidence="8 10">
    <name type="scientific">Nonlabens ulvanivorans</name>
    <name type="common">Persicivirga ulvanivorans</name>
    <dbReference type="NCBI Taxonomy" id="906888"/>
    <lineage>
        <taxon>Bacteria</taxon>
        <taxon>Pseudomonadati</taxon>
        <taxon>Bacteroidota</taxon>
        <taxon>Flavobacteriia</taxon>
        <taxon>Flavobacteriales</taxon>
        <taxon>Flavobacteriaceae</taxon>
        <taxon>Nonlabens</taxon>
    </lineage>
</organism>
<feature type="domain" description="Formyl transferase N-terminal" evidence="7">
    <location>
        <begin position="2"/>
        <end position="182"/>
    </location>
</feature>
<gene>
    <name evidence="6" type="primary">purN</name>
    <name evidence="8" type="ORF">JCM19296_631</name>
    <name evidence="9" type="ORF">JCM19314_2960</name>
</gene>
<reference evidence="10 11" key="1">
    <citation type="journal article" date="2014" name="Genome Announc.">
        <title>Draft Genome Sequences of Marine Flavobacterium Nonlabens Strains NR17, NR24, NR27, NR32, NR33, and Ara13.</title>
        <authorList>
            <person name="Nakanishi M."/>
            <person name="Meirelles P."/>
            <person name="Suzuki R."/>
            <person name="Takatani N."/>
            <person name="Mino S."/>
            <person name="Suda W."/>
            <person name="Oshima K."/>
            <person name="Hattori M."/>
            <person name="Ohkuma M."/>
            <person name="Hosokawa M."/>
            <person name="Miyashita K."/>
            <person name="Thompson F.L."/>
            <person name="Niwa A."/>
            <person name="Sawabe T."/>
            <person name="Sawabe T."/>
        </authorList>
    </citation>
    <scope>NUCLEOTIDE SEQUENCE [LARGE SCALE GENOMIC DNA]</scope>
    <source>
        <strain evidence="8">JCM 19296</strain>
        <strain evidence="9">JCM 19314</strain>
        <strain evidence="10">JCM19296</strain>
        <strain evidence="11">JCM19314</strain>
    </source>
</reference>
<name>A0A081D807_NONUL</name>
<dbReference type="UniPathway" id="UPA00074">
    <property type="reaction ID" value="UER00126"/>
</dbReference>
<comment type="catalytic activity">
    <reaction evidence="5 6">
        <text>N(1)-(5-phospho-beta-D-ribosyl)glycinamide + (6R)-10-formyltetrahydrofolate = N(2)-formyl-N(1)-(5-phospho-beta-D-ribosyl)glycinamide + (6S)-5,6,7,8-tetrahydrofolate + H(+)</text>
        <dbReference type="Rhea" id="RHEA:15053"/>
        <dbReference type="ChEBI" id="CHEBI:15378"/>
        <dbReference type="ChEBI" id="CHEBI:57453"/>
        <dbReference type="ChEBI" id="CHEBI:143788"/>
        <dbReference type="ChEBI" id="CHEBI:147286"/>
        <dbReference type="ChEBI" id="CHEBI:195366"/>
        <dbReference type="EC" id="2.1.2.2"/>
    </reaction>
</comment>
<dbReference type="EMBL" id="BBLG01000001">
    <property type="protein sequence ID" value="GAK75053.1"/>
    <property type="molecule type" value="Genomic_DNA"/>
</dbReference>
<keyword evidence="2 6" id="KW-0808">Transferase</keyword>
<dbReference type="PANTHER" id="PTHR43369">
    <property type="entry name" value="PHOSPHORIBOSYLGLYCINAMIDE FORMYLTRANSFERASE"/>
    <property type="match status" value="1"/>
</dbReference>
<dbReference type="InterPro" id="IPR002376">
    <property type="entry name" value="Formyl_transf_N"/>
</dbReference>
<evidence type="ECO:0000256" key="6">
    <source>
        <dbReference type="HAMAP-Rule" id="MF_01930"/>
    </source>
</evidence>